<evidence type="ECO:0000256" key="3">
    <source>
        <dbReference type="ARBA" id="ARBA00023082"/>
    </source>
</evidence>
<evidence type="ECO:0000259" key="6">
    <source>
        <dbReference type="Pfam" id="PF08281"/>
    </source>
</evidence>
<dbReference type="PANTHER" id="PTHR43133">
    <property type="entry name" value="RNA POLYMERASE ECF-TYPE SIGMA FACTO"/>
    <property type="match status" value="1"/>
</dbReference>
<dbReference type="CDD" id="cd06171">
    <property type="entry name" value="Sigma70_r4"/>
    <property type="match status" value="1"/>
</dbReference>
<dbReference type="Gene3D" id="1.10.10.10">
    <property type="entry name" value="Winged helix-like DNA-binding domain superfamily/Winged helix DNA-binding domain"/>
    <property type="match status" value="1"/>
</dbReference>
<organism evidence="7 8">
    <name type="scientific">Flexibacter flexilis DSM 6793</name>
    <dbReference type="NCBI Taxonomy" id="927664"/>
    <lineage>
        <taxon>Bacteria</taxon>
        <taxon>Pseudomonadati</taxon>
        <taxon>Bacteroidota</taxon>
        <taxon>Cytophagia</taxon>
        <taxon>Cytophagales</taxon>
        <taxon>Flexibacteraceae</taxon>
        <taxon>Flexibacter</taxon>
    </lineage>
</organism>
<dbReference type="Gene3D" id="1.10.1740.10">
    <property type="match status" value="1"/>
</dbReference>
<name>A0A1I1HFS9_9BACT</name>
<dbReference type="SUPFAM" id="SSF88946">
    <property type="entry name" value="Sigma2 domain of RNA polymerase sigma factors"/>
    <property type="match status" value="1"/>
</dbReference>
<dbReference type="InterPro" id="IPR036388">
    <property type="entry name" value="WH-like_DNA-bd_sf"/>
</dbReference>
<comment type="similarity">
    <text evidence="1">Belongs to the sigma-70 factor family. ECF subfamily.</text>
</comment>
<dbReference type="InterPro" id="IPR007627">
    <property type="entry name" value="RNA_pol_sigma70_r2"/>
</dbReference>
<dbReference type="Pfam" id="PF08281">
    <property type="entry name" value="Sigma70_r4_2"/>
    <property type="match status" value="1"/>
</dbReference>
<dbReference type="NCBIfam" id="TIGR02937">
    <property type="entry name" value="sigma70-ECF"/>
    <property type="match status" value="1"/>
</dbReference>
<accession>A0A1I1HFS9</accession>
<keyword evidence="4" id="KW-0804">Transcription</keyword>
<proteinExistence type="inferred from homology"/>
<dbReference type="SUPFAM" id="SSF88659">
    <property type="entry name" value="Sigma3 and sigma4 domains of RNA polymerase sigma factors"/>
    <property type="match status" value="1"/>
</dbReference>
<dbReference type="Pfam" id="PF04542">
    <property type="entry name" value="Sigma70_r2"/>
    <property type="match status" value="1"/>
</dbReference>
<dbReference type="EMBL" id="FOLE01000003">
    <property type="protein sequence ID" value="SFC20323.1"/>
    <property type="molecule type" value="Genomic_DNA"/>
</dbReference>
<sequence>MDATLTDKTLVEGCIAGNNAAREALYKLYYGKMLSLCLRYTQNRDQARDLMHEGFLKVFESIGMFKSEGSLEGWIRRIMVNIAIAHYHKQNKLRLTHSAITETDEDDHHTETALISDDDIVAKISYEELLQLIRGLPAAYQTVFNLYAIEGYTHKEIAEMLQISEGASKSNLFKARAKLQQQVTQLLNTQDSYNNVQ</sequence>
<evidence type="ECO:0000256" key="2">
    <source>
        <dbReference type="ARBA" id="ARBA00023015"/>
    </source>
</evidence>
<protein>
    <submittedName>
        <fullName evidence="7">RNA polymerase sigma-70 factor, ECF subfamily</fullName>
    </submittedName>
</protein>
<reference evidence="7 8" key="1">
    <citation type="submission" date="2016-10" db="EMBL/GenBank/DDBJ databases">
        <authorList>
            <person name="de Groot N.N."/>
        </authorList>
    </citation>
    <scope>NUCLEOTIDE SEQUENCE [LARGE SCALE GENOMIC DNA]</scope>
    <source>
        <strain evidence="7 8">DSM 6793</strain>
    </source>
</reference>
<dbReference type="GO" id="GO:0003677">
    <property type="term" value="F:DNA binding"/>
    <property type="evidence" value="ECO:0007669"/>
    <property type="project" value="InterPro"/>
</dbReference>
<dbReference type="OrthoDB" id="941544at2"/>
<dbReference type="AlphaFoldDB" id="A0A1I1HFS9"/>
<dbReference type="Proteomes" id="UP000199514">
    <property type="component" value="Unassembled WGS sequence"/>
</dbReference>
<feature type="domain" description="RNA polymerase sigma factor 70 region 4 type 2" evidence="6">
    <location>
        <begin position="127"/>
        <end position="179"/>
    </location>
</feature>
<dbReference type="RefSeq" id="WP_091510257.1">
    <property type="nucleotide sequence ID" value="NZ_FOLE01000003.1"/>
</dbReference>
<dbReference type="GO" id="GO:0016987">
    <property type="term" value="F:sigma factor activity"/>
    <property type="evidence" value="ECO:0007669"/>
    <property type="project" value="UniProtKB-KW"/>
</dbReference>
<dbReference type="InterPro" id="IPR039425">
    <property type="entry name" value="RNA_pol_sigma-70-like"/>
</dbReference>
<keyword evidence="8" id="KW-1185">Reference proteome</keyword>
<evidence type="ECO:0000256" key="4">
    <source>
        <dbReference type="ARBA" id="ARBA00023163"/>
    </source>
</evidence>
<gene>
    <name evidence="7" type="ORF">SAMN05421780_103253</name>
</gene>
<dbReference type="InterPro" id="IPR013325">
    <property type="entry name" value="RNA_pol_sigma_r2"/>
</dbReference>
<dbReference type="InterPro" id="IPR013249">
    <property type="entry name" value="RNA_pol_sigma70_r4_t2"/>
</dbReference>
<dbReference type="InterPro" id="IPR013324">
    <property type="entry name" value="RNA_pol_sigma_r3/r4-like"/>
</dbReference>
<evidence type="ECO:0000313" key="8">
    <source>
        <dbReference type="Proteomes" id="UP000199514"/>
    </source>
</evidence>
<keyword evidence="3" id="KW-0731">Sigma factor</keyword>
<dbReference type="STRING" id="927664.SAMN05421780_103253"/>
<dbReference type="GO" id="GO:0006352">
    <property type="term" value="P:DNA-templated transcription initiation"/>
    <property type="evidence" value="ECO:0007669"/>
    <property type="project" value="InterPro"/>
</dbReference>
<evidence type="ECO:0000259" key="5">
    <source>
        <dbReference type="Pfam" id="PF04542"/>
    </source>
</evidence>
<evidence type="ECO:0000313" key="7">
    <source>
        <dbReference type="EMBL" id="SFC20323.1"/>
    </source>
</evidence>
<dbReference type="PANTHER" id="PTHR43133:SF46">
    <property type="entry name" value="RNA POLYMERASE SIGMA-70 FACTOR ECF SUBFAMILY"/>
    <property type="match status" value="1"/>
</dbReference>
<feature type="domain" description="RNA polymerase sigma-70 region 2" evidence="5">
    <location>
        <begin position="25"/>
        <end position="91"/>
    </location>
</feature>
<evidence type="ECO:0000256" key="1">
    <source>
        <dbReference type="ARBA" id="ARBA00010641"/>
    </source>
</evidence>
<dbReference type="InterPro" id="IPR014284">
    <property type="entry name" value="RNA_pol_sigma-70_dom"/>
</dbReference>
<keyword evidence="2" id="KW-0805">Transcription regulation</keyword>